<sequence length="334" mass="36367">MEAIVVKHTGSHYLLTVPPGWNLFPAVLRGRIRQKGSTSTNPVAVGDRVLVTLPEMSESCACRDVSCPEDNISRDGVSGIATVESPALITDILPRRNYIIRRSTNLSRQSHIIAANVDMAFIVVTIDFPEVKLPFLDRILVTCEVYGVPATIVLNKSDLYGEEHREGVAAFHNIYEGAGYPVIDVSAVTGAGVGTLRDACKDKVCLFSGVSGVGKSSLIKALDPSLDPRTGEISRSHQQGKHTTTFYEMYRLSSGGYIIDTPGIRGFGLVDVGKDEIALYFPEMLKASEGCRFTPCTHTHEPGCAVKAAVESGAISYERYSSYLGMLEEEQKYR</sequence>
<dbReference type="EC" id="3.6.1.-" evidence="3"/>
<proteinExistence type="inferred from homology"/>
<evidence type="ECO:0000313" key="7">
    <source>
        <dbReference type="Proteomes" id="UP000725002"/>
    </source>
</evidence>
<name>A0A940DR92_9BACT</name>
<dbReference type="Gene3D" id="1.10.40.50">
    <property type="entry name" value="Probable gtpase engc, domain 3"/>
    <property type="match status" value="1"/>
</dbReference>
<dbReference type="Proteomes" id="UP000725002">
    <property type="component" value="Unassembled WGS sequence"/>
</dbReference>
<gene>
    <name evidence="3 6" type="primary">rsgA</name>
    <name evidence="6" type="ORF">IAB75_05505</name>
</gene>
<evidence type="ECO:0000313" key="6">
    <source>
        <dbReference type="EMBL" id="MBO8483552.1"/>
    </source>
</evidence>
<keyword evidence="3" id="KW-0862">Zinc</keyword>
<dbReference type="PANTHER" id="PTHR32120:SF11">
    <property type="entry name" value="SMALL RIBOSOMAL SUBUNIT BIOGENESIS GTPASE RSGA 1, MITOCHONDRIAL-RELATED"/>
    <property type="match status" value="1"/>
</dbReference>
<evidence type="ECO:0000256" key="1">
    <source>
        <dbReference type="ARBA" id="ARBA00022741"/>
    </source>
</evidence>
<reference evidence="6" key="1">
    <citation type="submission" date="2020-10" db="EMBL/GenBank/DDBJ databases">
        <authorList>
            <person name="Gilroy R."/>
        </authorList>
    </citation>
    <scope>NUCLEOTIDE SEQUENCE</scope>
    <source>
        <strain evidence="6">G3-8215</strain>
    </source>
</reference>
<keyword evidence="3" id="KW-0699">rRNA-binding</keyword>
<organism evidence="6 7">
    <name type="scientific">Candidatus Cryptobacteroides avicola</name>
    <dbReference type="NCBI Taxonomy" id="2840757"/>
    <lineage>
        <taxon>Bacteria</taxon>
        <taxon>Pseudomonadati</taxon>
        <taxon>Bacteroidota</taxon>
        <taxon>Bacteroidia</taxon>
        <taxon>Bacteroidales</taxon>
        <taxon>Candidatus Cryptobacteroides</taxon>
    </lineage>
</organism>
<dbReference type="PROSITE" id="PS50936">
    <property type="entry name" value="ENGC_GTPASE"/>
    <property type="match status" value="1"/>
</dbReference>
<reference evidence="6" key="2">
    <citation type="journal article" date="2021" name="PeerJ">
        <title>Extensive microbial diversity within the chicken gut microbiome revealed by metagenomics and culture.</title>
        <authorList>
            <person name="Gilroy R."/>
            <person name="Ravi A."/>
            <person name="Getino M."/>
            <person name="Pursley I."/>
            <person name="Horton D.L."/>
            <person name="Alikhan N.F."/>
            <person name="Baker D."/>
            <person name="Gharbi K."/>
            <person name="Hall N."/>
            <person name="Watson M."/>
            <person name="Adriaenssens E.M."/>
            <person name="Foster-Nyarko E."/>
            <person name="Jarju S."/>
            <person name="Secka A."/>
            <person name="Antonio M."/>
            <person name="Oren A."/>
            <person name="Chaudhuri R.R."/>
            <person name="La Ragione R."/>
            <person name="Hildebrand F."/>
            <person name="Pallen M.J."/>
        </authorList>
    </citation>
    <scope>NUCLEOTIDE SEQUENCE</scope>
    <source>
        <strain evidence="6">G3-8215</strain>
    </source>
</reference>
<keyword evidence="2 3" id="KW-0342">GTP-binding</keyword>
<comment type="similarity">
    <text evidence="3">Belongs to the TRAFAC class YlqF/YawG GTPase family. RsgA subfamily.</text>
</comment>
<dbReference type="EMBL" id="JADILV010000036">
    <property type="protein sequence ID" value="MBO8483552.1"/>
    <property type="molecule type" value="Genomic_DNA"/>
</dbReference>
<comment type="caution">
    <text evidence="6">The sequence shown here is derived from an EMBL/GenBank/DDBJ whole genome shotgun (WGS) entry which is preliminary data.</text>
</comment>
<protein>
    <recommendedName>
        <fullName evidence="3">Small ribosomal subunit biogenesis GTPase RsgA</fullName>
        <ecNumber evidence="3">3.6.1.-</ecNumber>
    </recommendedName>
</protein>
<keyword evidence="3" id="KW-0690">Ribosome biogenesis</keyword>
<dbReference type="InterPro" id="IPR027417">
    <property type="entry name" value="P-loop_NTPase"/>
</dbReference>
<dbReference type="PANTHER" id="PTHR32120">
    <property type="entry name" value="SMALL RIBOSOMAL SUBUNIT BIOGENESIS GTPASE RSGA"/>
    <property type="match status" value="1"/>
</dbReference>
<keyword evidence="3" id="KW-0694">RNA-binding</keyword>
<dbReference type="Pfam" id="PF03193">
    <property type="entry name" value="RsgA_GTPase"/>
    <property type="match status" value="1"/>
</dbReference>
<dbReference type="Gene3D" id="3.40.50.300">
    <property type="entry name" value="P-loop containing nucleotide triphosphate hydrolases"/>
    <property type="match status" value="1"/>
</dbReference>
<dbReference type="HAMAP" id="MF_01820">
    <property type="entry name" value="GTPase_RsgA"/>
    <property type="match status" value="1"/>
</dbReference>
<comment type="subunit">
    <text evidence="3">Monomer. Associates with 30S ribosomal subunit, binds 16S rRNA.</text>
</comment>
<keyword evidence="3" id="KW-0378">Hydrolase</keyword>
<evidence type="ECO:0000256" key="3">
    <source>
        <dbReference type="HAMAP-Rule" id="MF_01820"/>
    </source>
</evidence>
<dbReference type="InterPro" id="IPR030378">
    <property type="entry name" value="G_CP_dom"/>
</dbReference>
<dbReference type="CDD" id="cd01854">
    <property type="entry name" value="YjeQ_EngC"/>
    <property type="match status" value="1"/>
</dbReference>
<feature type="binding site" evidence="3">
    <location>
        <begin position="155"/>
        <end position="158"/>
    </location>
    <ligand>
        <name>GTP</name>
        <dbReference type="ChEBI" id="CHEBI:37565"/>
    </ligand>
</feature>
<evidence type="ECO:0000259" key="5">
    <source>
        <dbReference type="PROSITE" id="PS51721"/>
    </source>
</evidence>
<dbReference type="InterPro" id="IPR004881">
    <property type="entry name" value="Ribosome_biogen_GTPase_RsgA"/>
</dbReference>
<dbReference type="NCBIfam" id="TIGR00157">
    <property type="entry name" value="ribosome small subunit-dependent GTPase A"/>
    <property type="match status" value="1"/>
</dbReference>
<comment type="function">
    <text evidence="3">One of several proteins that assist in the late maturation steps of the functional core of the 30S ribosomal subunit. Helps release RbfA from mature subunits. May play a role in the assembly of ribosomal proteins into the subunit. Circularly permuted GTPase that catalyzes slow GTP hydrolysis, GTPase activity is stimulated by the 30S ribosomal subunit.</text>
</comment>
<feature type="domain" description="EngC GTPase" evidence="4">
    <location>
        <begin position="115"/>
        <end position="265"/>
    </location>
</feature>
<dbReference type="GO" id="GO:0042274">
    <property type="term" value="P:ribosomal small subunit biogenesis"/>
    <property type="evidence" value="ECO:0007669"/>
    <property type="project" value="UniProtKB-UniRule"/>
</dbReference>
<feature type="binding site" evidence="3">
    <location>
        <position position="304"/>
    </location>
    <ligand>
        <name>Zn(2+)</name>
        <dbReference type="ChEBI" id="CHEBI:29105"/>
    </ligand>
</feature>
<dbReference type="GO" id="GO:0005525">
    <property type="term" value="F:GTP binding"/>
    <property type="evidence" value="ECO:0007669"/>
    <property type="project" value="UniProtKB-UniRule"/>
</dbReference>
<dbReference type="GO" id="GO:0019843">
    <property type="term" value="F:rRNA binding"/>
    <property type="evidence" value="ECO:0007669"/>
    <property type="project" value="UniProtKB-KW"/>
</dbReference>
<dbReference type="AlphaFoldDB" id="A0A940DR92"/>
<feature type="binding site" evidence="3">
    <location>
        <position position="298"/>
    </location>
    <ligand>
        <name>Zn(2+)</name>
        <dbReference type="ChEBI" id="CHEBI:29105"/>
    </ligand>
</feature>
<dbReference type="GO" id="GO:0046872">
    <property type="term" value="F:metal ion binding"/>
    <property type="evidence" value="ECO:0007669"/>
    <property type="project" value="UniProtKB-KW"/>
</dbReference>
<feature type="domain" description="CP-type G" evidence="5">
    <location>
        <begin position="106"/>
        <end position="267"/>
    </location>
</feature>
<feature type="binding site" evidence="3">
    <location>
        <position position="291"/>
    </location>
    <ligand>
        <name>Zn(2+)</name>
        <dbReference type="ChEBI" id="CHEBI:29105"/>
    </ligand>
</feature>
<keyword evidence="3" id="KW-0963">Cytoplasm</keyword>
<feature type="binding site" evidence="3">
    <location>
        <position position="296"/>
    </location>
    <ligand>
        <name>Zn(2+)</name>
        <dbReference type="ChEBI" id="CHEBI:29105"/>
    </ligand>
</feature>
<dbReference type="GO" id="GO:0005737">
    <property type="term" value="C:cytoplasm"/>
    <property type="evidence" value="ECO:0007669"/>
    <property type="project" value="UniProtKB-SubCell"/>
</dbReference>
<feature type="binding site" evidence="3">
    <location>
        <begin position="209"/>
        <end position="217"/>
    </location>
    <ligand>
        <name>GTP</name>
        <dbReference type="ChEBI" id="CHEBI:37565"/>
    </ligand>
</feature>
<keyword evidence="1 3" id="KW-0547">Nucleotide-binding</keyword>
<comment type="subcellular location">
    <subcellularLocation>
        <location evidence="3">Cytoplasm</location>
    </subcellularLocation>
</comment>
<keyword evidence="3" id="KW-0479">Metal-binding</keyword>
<dbReference type="PROSITE" id="PS51721">
    <property type="entry name" value="G_CP"/>
    <property type="match status" value="1"/>
</dbReference>
<dbReference type="SUPFAM" id="SSF52540">
    <property type="entry name" value="P-loop containing nucleoside triphosphate hydrolases"/>
    <property type="match status" value="1"/>
</dbReference>
<dbReference type="InterPro" id="IPR010914">
    <property type="entry name" value="RsgA_GTPase_dom"/>
</dbReference>
<comment type="cofactor">
    <cofactor evidence="3">
        <name>Zn(2+)</name>
        <dbReference type="ChEBI" id="CHEBI:29105"/>
    </cofactor>
    <text evidence="3">Binds 1 zinc ion per subunit.</text>
</comment>
<evidence type="ECO:0000259" key="4">
    <source>
        <dbReference type="PROSITE" id="PS50936"/>
    </source>
</evidence>
<evidence type="ECO:0000256" key="2">
    <source>
        <dbReference type="ARBA" id="ARBA00023134"/>
    </source>
</evidence>
<dbReference type="GO" id="GO:0003924">
    <property type="term" value="F:GTPase activity"/>
    <property type="evidence" value="ECO:0007669"/>
    <property type="project" value="UniProtKB-UniRule"/>
</dbReference>
<accession>A0A940DR92</accession>